<dbReference type="RefSeq" id="WP_133514524.1">
    <property type="nucleotide sequence ID" value="NZ_SNWX01000006.1"/>
</dbReference>
<feature type="coiled-coil region" evidence="1">
    <location>
        <begin position="26"/>
        <end position="55"/>
    </location>
</feature>
<accession>A0A4R6LWQ0</accession>
<reference evidence="2 3" key="1">
    <citation type="submission" date="2019-03" db="EMBL/GenBank/DDBJ databases">
        <title>Subsurface microbial communities from deep shales in Ohio and West Virginia, USA.</title>
        <authorList>
            <person name="Wrighton K."/>
        </authorList>
    </citation>
    <scope>NUCLEOTIDE SEQUENCE [LARGE SCALE GENOMIC DNA]</scope>
    <source>
        <strain evidence="2 3">MA284_T2</strain>
    </source>
</reference>
<name>A0A4R6LWQ0_9FIRM</name>
<evidence type="ECO:0000256" key="1">
    <source>
        <dbReference type="SAM" id="Coils"/>
    </source>
</evidence>
<dbReference type="AlphaFoldDB" id="A0A4R6LWQ0"/>
<keyword evidence="1" id="KW-0175">Coiled coil</keyword>
<gene>
    <name evidence="2" type="ORF">DFR79_10693</name>
</gene>
<dbReference type="Proteomes" id="UP000295064">
    <property type="component" value="Unassembled WGS sequence"/>
</dbReference>
<organism evidence="2 3">
    <name type="scientific">Halanaerobium saccharolyticum</name>
    <dbReference type="NCBI Taxonomy" id="43595"/>
    <lineage>
        <taxon>Bacteria</taxon>
        <taxon>Bacillati</taxon>
        <taxon>Bacillota</taxon>
        <taxon>Clostridia</taxon>
        <taxon>Halanaerobiales</taxon>
        <taxon>Halanaerobiaceae</taxon>
        <taxon>Halanaerobium</taxon>
    </lineage>
</organism>
<dbReference type="EMBL" id="SNWX01000006">
    <property type="protein sequence ID" value="TDO92280.1"/>
    <property type="molecule type" value="Genomic_DNA"/>
</dbReference>
<protein>
    <submittedName>
        <fullName evidence="2">Uncharacterized protein</fullName>
    </submittedName>
</protein>
<proteinExistence type="predicted"/>
<evidence type="ECO:0000313" key="3">
    <source>
        <dbReference type="Proteomes" id="UP000295064"/>
    </source>
</evidence>
<dbReference type="OrthoDB" id="2112973at2"/>
<comment type="caution">
    <text evidence="2">The sequence shown here is derived from an EMBL/GenBank/DDBJ whole genome shotgun (WGS) entry which is preliminary data.</text>
</comment>
<evidence type="ECO:0000313" key="2">
    <source>
        <dbReference type="EMBL" id="TDO92280.1"/>
    </source>
</evidence>
<sequence>MTIKQTKLFKISLIFLLLFLLIVQGLKSKEILKEKELLQLEILEQQRQNYNLKNKYSTRISTNNSRGKNKLLNIKEQTAVILAEATAYNLVLIDFSSTETELNLNLKGNFHSILNFIFYLENSVEDLKIIEFKIKKNQDTLFFYVRLKSELVDND</sequence>